<protein>
    <submittedName>
        <fullName evidence="4">ATP-binding protein</fullName>
    </submittedName>
</protein>
<dbReference type="SUPFAM" id="SSF52540">
    <property type="entry name" value="P-loop containing nucleoside triphosphate hydrolases"/>
    <property type="match status" value="1"/>
</dbReference>
<dbReference type="InterPro" id="IPR047661">
    <property type="entry name" value="IstB"/>
</dbReference>
<sequence>MNNQETVDQLNELKLNGMATAFEAMLNMPLQARPTVEQAVAKMVEVEKDYRRNKRTALFLKGSKLRYNAVLEEVLCSTSRNFTKDQLYALADCGFIRRNENLFIQGKCGCGKSFLACAIGHQACFLGYRTMYYNMNRFVEKIMVSKLDGTLLKFIESMGKYQLLILDDFGLQPMDDNTRLTLLQILEDRYDKASTIVVSQLPIDQWYDYLGEPATIADAIMDRLVSNVNRIELKGESLRRKKGK</sequence>
<organism evidence="4 5">
    <name type="scientific">Bacteroides intestinalis</name>
    <dbReference type="NCBI Taxonomy" id="329854"/>
    <lineage>
        <taxon>Bacteria</taxon>
        <taxon>Pseudomonadati</taxon>
        <taxon>Bacteroidota</taxon>
        <taxon>Bacteroidia</taxon>
        <taxon>Bacteroidales</taxon>
        <taxon>Bacteroidaceae</taxon>
        <taxon>Bacteroides</taxon>
    </lineage>
</organism>
<evidence type="ECO:0000313" key="4">
    <source>
        <dbReference type="EMBL" id="RYT78673.1"/>
    </source>
</evidence>
<dbReference type="GO" id="GO:0006260">
    <property type="term" value="P:DNA replication"/>
    <property type="evidence" value="ECO:0007669"/>
    <property type="project" value="TreeGrafter"/>
</dbReference>
<keyword evidence="5" id="KW-1185">Reference proteome</keyword>
<keyword evidence="2 4" id="KW-0067">ATP-binding</keyword>
<dbReference type="PIRSF" id="PIRSF003073">
    <property type="entry name" value="DNAC_TnpB_IstB"/>
    <property type="match status" value="1"/>
</dbReference>
<name>A0A4Q5HAL1_9BACE</name>
<dbReference type="GO" id="GO:0005524">
    <property type="term" value="F:ATP binding"/>
    <property type="evidence" value="ECO:0007669"/>
    <property type="project" value="UniProtKB-KW"/>
</dbReference>
<accession>A0A4Q5HAL1</accession>
<keyword evidence="1" id="KW-0547">Nucleotide-binding</keyword>
<dbReference type="InterPro" id="IPR002611">
    <property type="entry name" value="IstB_ATP-bd"/>
</dbReference>
<feature type="domain" description="IstB-like ATP-binding" evidence="3">
    <location>
        <begin position="9"/>
        <end position="242"/>
    </location>
</feature>
<evidence type="ECO:0000313" key="5">
    <source>
        <dbReference type="Proteomes" id="UP000291191"/>
    </source>
</evidence>
<reference evidence="4 5" key="1">
    <citation type="journal article" date="2019" name="Science, e1252229">
        <title>Invertible promoters mediate bacterial phase variation, antibiotic resistance, and host adaptation in the gut.</title>
        <authorList>
            <person name="Jiang X."/>
            <person name="Hall A.B."/>
            <person name="Arthur T.D."/>
            <person name="Plichta D.R."/>
            <person name="Covington C.T."/>
            <person name="Poyet M."/>
            <person name="Crothers J."/>
            <person name="Moses P.L."/>
            <person name="Tolonen A.C."/>
            <person name="Vlamakis H."/>
            <person name="Alm E.J."/>
            <person name="Xavier R.J."/>
        </authorList>
    </citation>
    <scope>NUCLEOTIDE SEQUENCE [LARGE SCALE GENOMIC DNA]</scope>
    <source>
        <strain evidence="5">bf_0095</strain>
    </source>
</reference>
<comment type="caution">
    <text evidence="4">The sequence shown here is derived from an EMBL/GenBank/DDBJ whole genome shotgun (WGS) entry which is preliminary data.</text>
</comment>
<dbReference type="PANTHER" id="PTHR30050:SF4">
    <property type="entry name" value="ATP-BINDING PROTEIN RV3427C IN INSERTION SEQUENCE-RELATED"/>
    <property type="match status" value="1"/>
</dbReference>
<dbReference type="Proteomes" id="UP000291191">
    <property type="component" value="Unassembled WGS sequence"/>
</dbReference>
<dbReference type="RefSeq" id="WP_007750218.1">
    <property type="nucleotide sequence ID" value="NZ_RCXO01000024.1"/>
</dbReference>
<dbReference type="Gene3D" id="3.40.50.300">
    <property type="entry name" value="P-loop containing nucleotide triphosphate hydrolases"/>
    <property type="match status" value="1"/>
</dbReference>
<evidence type="ECO:0000256" key="2">
    <source>
        <dbReference type="ARBA" id="ARBA00022840"/>
    </source>
</evidence>
<dbReference type="GeneID" id="92989406"/>
<evidence type="ECO:0000259" key="3">
    <source>
        <dbReference type="Pfam" id="PF01695"/>
    </source>
</evidence>
<dbReference type="Pfam" id="PF01695">
    <property type="entry name" value="IstB_IS21"/>
    <property type="match status" value="1"/>
</dbReference>
<dbReference type="EMBL" id="RCXO01000024">
    <property type="protein sequence ID" value="RYT78673.1"/>
    <property type="molecule type" value="Genomic_DNA"/>
</dbReference>
<dbReference type="InterPro" id="IPR028350">
    <property type="entry name" value="DNAC/IstB-like"/>
</dbReference>
<dbReference type="AlphaFoldDB" id="A0A4Q5HAL1"/>
<dbReference type="InterPro" id="IPR027417">
    <property type="entry name" value="P-loop_NTPase"/>
</dbReference>
<dbReference type="PANTHER" id="PTHR30050">
    <property type="entry name" value="CHROMOSOMAL REPLICATION INITIATOR PROTEIN DNAA"/>
    <property type="match status" value="1"/>
</dbReference>
<dbReference type="NCBIfam" id="NF038214">
    <property type="entry name" value="IS21_help_AAA"/>
    <property type="match status" value="1"/>
</dbReference>
<evidence type="ECO:0000256" key="1">
    <source>
        <dbReference type="ARBA" id="ARBA00022741"/>
    </source>
</evidence>
<gene>
    <name evidence="4" type="ORF">EAJ06_17190</name>
</gene>
<proteinExistence type="predicted"/>
<dbReference type="OrthoDB" id="8064373at2"/>